<feature type="compositionally biased region" description="Low complexity" evidence="1">
    <location>
        <begin position="468"/>
        <end position="478"/>
    </location>
</feature>
<dbReference type="InParanoid" id="A0A409YC97"/>
<dbReference type="AlphaFoldDB" id="A0A409YC97"/>
<dbReference type="EMBL" id="NHTK01001302">
    <property type="protein sequence ID" value="PPR00613.1"/>
    <property type="molecule type" value="Genomic_DNA"/>
</dbReference>
<feature type="compositionally biased region" description="Low complexity" evidence="1">
    <location>
        <begin position="129"/>
        <end position="142"/>
    </location>
</feature>
<feature type="compositionally biased region" description="Polar residues" evidence="1">
    <location>
        <begin position="143"/>
        <end position="160"/>
    </location>
</feature>
<accession>A0A409YC97</accession>
<reference evidence="2 3" key="1">
    <citation type="journal article" date="2018" name="Evol. Lett.">
        <title>Horizontal gene cluster transfer increased hallucinogenic mushroom diversity.</title>
        <authorList>
            <person name="Reynolds H.T."/>
            <person name="Vijayakumar V."/>
            <person name="Gluck-Thaler E."/>
            <person name="Korotkin H.B."/>
            <person name="Matheny P.B."/>
            <person name="Slot J.C."/>
        </authorList>
    </citation>
    <scope>NUCLEOTIDE SEQUENCE [LARGE SCALE GENOMIC DNA]</scope>
    <source>
        <strain evidence="2 3">2629</strain>
    </source>
</reference>
<feature type="region of interest" description="Disordered" evidence="1">
    <location>
        <begin position="294"/>
        <end position="445"/>
    </location>
</feature>
<feature type="region of interest" description="Disordered" evidence="1">
    <location>
        <begin position="1"/>
        <end position="83"/>
    </location>
</feature>
<dbReference type="OrthoDB" id="3063746at2759"/>
<comment type="caution">
    <text evidence="2">The sequence shown here is derived from an EMBL/GenBank/DDBJ whole genome shotgun (WGS) entry which is preliminary data.</text>
</comment>
<feature type="region of interest" description="Disordered" evidence="1">
    <location>
        <begin position="459"/>
        <end position="478"/>
    </location>
</feature>
<protein>
    <submittedName>
        <fullName evidence="2">Uncharacterized protein</fullName>
    </submittedName>
</protein>
<feature type="compositionally biased region" description="Basic and acidic residues" evidence="1">
    <location>
        <begin position="408"/>
        <end position="424"/>
    </location>
</feature>
<evidence type="ECO:0000313" key="3">
    <source>
        <dbReference type="Proteomes" id="UP000284842"/>
    </source>
</evidence>
<feature type="compositionally biased region" description="Polar residues" evidence="1">
    <location>
        <begin position="220"/>
        <end position="230"/>
    </location>
</feature>
<gene>
    <name evidence="2" type="ORF">CVT24_005494</name>
</gene>
<feature type="compositionally biased region" description="Acidic residues" evidence="1">
    <location>
        <begin position="294"/>
        <end position="321"/>
    </location>
</feature>
<feature type="compositionally biased region" description="Acidic residues" evidence="1">
    <location>
        <begin position="391"/>
        <end position="403"/>
    </location>
</feature>
<keyword evidence="3" id="KW-1185">Reference proteome</keyword>
<proteinExistence type="predicted"/>
<dbReference type="STRING" id="181874.A0A409YC97"/>
<organism evidence="2 3">
    <name type="scientific">Panaeolus cyanescens</name>
    <dbReference type="NCBI Taxonomy" id="181874"/>
    <lineage>
        <taxon>Eukaryota</taxon>
        <taxon>Fungi</taxon>
        <taxon>Dikarya</taxon>
        <taxon>Basidiomycota</taxon>
        <taxon>Agaricomycotina</taxon>
        <taxon>Agaricomycetes</taxon>
        <taxon>Agaricomycetidae</taxon>
        <taxon>Agaricales</taxon>
        <taxon>Agaricineae</taxon>
        <taxon>Galeropsidaceae</taxon>
        <taxon>Panaeolus</taxon>
    </lineage>
</organism>
<feature type="compositionally biased region" description="Polar residues" evidence="1">
    <location>
        <begin position="426"/>
        <end position="443"/>
    </location>
</feature>
<evidence type="ECO:0000256" key="1">
    <source>
        <dbReference type="SAM" id="MobiDB-lite"/>
    </source>
</evidence>
<name>A0A409YC97_9AGAR</name>
<feature type="region of interest" description="Disordered" evidence="1">
    <location>
        <begin position="105"/>
        <end position="236"/>
    </location>
</feature>
<feature type="compositionally biased region" description="Basic and acidic residues" evidence="1">
    <location>
        <begin position="41"/>
        <end position="54"/>
    </location>
</feature>
<sequence length="807" mass="89398">MSPIRSPLSRLHKGSVLIKIPHSRSSSPHPLDDDDLPTRLTPREINFEENEPRAKKVKTARMVPESKATQARMRAKWARKRASTDVYDNESVISLSSSENLIDRPLDADDSMYRGNANKSKVHSELQRSRSSPPLTRRLSTSVSNKQSSATRIPTKTLQTVKGRDLSGDVIDISTDDDHPTSTPLPNKSMRDCSKSDIVNARPRVKPRPIKKSADGDTEMPTSDIQSLDVSSIKRKRSQDFNASQYLTPPRSTLRHKMKKIVSSDEELYMDDVAWSPPRRVARRARDAFVDDEAVDDDCASSDNEDDGDLDHYDLDDDFIDDTNVNISRPNKRKNSSRGSLKPSPYIRRTGKTKNIENEANDFSLPPPSSGSSQKRKGKQRAVVDKRVASEPDDDDDLLEDADGLSPYERKEMRLALQRSRDETFSPPSNKHASTSGSNSSSVHKLVPFTGNQVRNDISPSTPAIDLASSSAPTQTATPVTPVQHANTVPVNGPQASSSVVTPTRRGFTSIADYIARTPGATAALQTQANVATVVRCKELPSACEVNDPSTHDVILQHDYASLPPLKKGSLEPYAVPQSPDYELIRFVDWVQLNRDLNADLALDFVRFVLSGNMGNPSRCSPLDVEVREMKSASRQAQIYRNGLPFVAGIQQKFIRIIMHSQEEPRFEAWLCMVFGHSSMGSQIFRNVMPFTTRSAPSRIGANAAPFDPHAPHFQINSSTFSLPYNAIVPVYDATNAIDFNVNTDLDRLAAALPRWLHGEVPRGSFVVVGYTISEYYSKSAKWTLSCNLLWIIVIAVPTTQAIDSPA</sequence>
<evidence type="ECO:0000313" key="2">
    <source>
        <dbReference type="EMBL" id="PPR00613.1"/>
    </source>
</evidence>
<dbReference type="Proteomes" id="UP000284842">
    <property type="component" value="Unassembled WGS sequence"/>
</dbReference>